<keyword evidence="1" id="KW-0472">Membrane</keyword>
<name>A0A4P7XLM9_9ALTE</name>
<dbReference type="EMBL" id="CP031094">
    <property type="protein sequence ID" value="QCF28081.1"/>
    <property type="molecule type" value="Genomic_DNA"/>
</dbReference>
<dbReference type="RefSeq" id="WP_136550754.1">
    <property type="nucleotide sequence ID" value="NZ_CP031094.1"/>
</dbReference>
<dbReference type="InterPro" id="IPR012931">
    <property type="entry name" value="TraG_N_Proteobacteria"/>
</dbReference>
<keyword evidence="4" id="KW-1185">Reference proteome</keyword>
<dbReference type="OrthoDB" id="6717612at2"/>
<evidence type="ECO:0000259" key="2">
    <source>
        <dbReference type="Pfam" id="PF07916"/>
    </source>
</evidence>
<proteinExistence type="predicted"/>
<evidence type="ECO:0000313" key="4">
    <source>
        <dbReference type="Proteomes" id="UP000298049"/>
    </source>
</evidence>
<keyword evidence="1" id="KW-1133">Transmembrane helix</keyword>
<organism evidence="3 4">
    <name type="scientific">Hydrocarboniclastica marina</name>
    <dbReference type="NCBI Taxonomy" id="2259620"/>
    <lineage>
        <taxon>Bacteria</taxon>
        <taxon>Pseudomonadati</taxon>
        <taxon>Pseudomonadota</taxon>
        <taxon>Gammaproteobacteria</taxon>
        <taxon>Alteromonadales</taxon>
        <taxon>Alteromonadaceae</taxon>
        <taxon>Hydrocarboniclastica</taxon>
    </lineage>
</organism>
<evidence type="ECO:0000256" key="1">
    <source>
        <dbReference type="SAM" id="Phobius"/>
    </source>
</evidence>
<geneLocation type="plasmid" evidence="3 4">
    <name>psoil36-7</name>
</geneLocation>
<keyword evidence="1" id="KW-0812">Transmembrane</keyword>
<feature type="transmembrane region" description="Helical" evidence="1">
    <location>
        <begin position="350"/>
        <end position="369"/>
    </location>
</feature>
<feature type="domain" description="TraG N-terminal Proteobacteria" evidence="2">
    <location>
        <begin position="5"/>
        <end position="469"/>
    </location>
</feature>
<keyword evidence="3" id="KW-0614">Plasmid</keyword>
<sequence length="1154" mass="119836">MNFVIYSIGDSAFLEQILNAVAMLSGSGNIGSAAAVGALIGVLVVFVQSAVDGGKGIAFQQILVGWLFYMAMFGPTASVTIEDAANGHVRVVDNVPIGVAAPGFVISRLGHGITEAFEQAYAPITGGLAHGGNYADALKSIVNIREKAHSAQVWGALDQLWGGGQANVQKSFEAYLRECTLTKFDLGLASTVDLKTKNILSAIEFQSSIYYTQLYRSTATIDVTCSEAFVELESLLVGQLNAGSDEFQDALNSIVGVETGNPAGNNWNSSISTSIAELGMLGTSAQKMMVTALVEPILLEAAQGKYDNFQDTTLAISLTNAIEQRNISWAASKSLFEETIRPLMTFFEGFIYGITPFIAILVLMGSFGLKLGFKYFTVIIWIQLWFPLLSIVDLYISMSAAREVGQAITSTGEPGSIYMLNAAYDSAKTWIGIGSYMASSIPMISFFLVSGSAYAMSGLASGIQSQMSKGADQAASNVQPDAMSVGALSSVMAGGSANWQTGTALSGGEAPSFNMSSIAQSQVSSARGGMIETQNAFSKELESSLKNAEESGTGTQVLSSVGAQLSGSKNQTVQSAQQQAQNFQQQYGLSDTQTEAITGALALTASGGLTASQGLDAIGGISGNLSGQGSAKDQSSDAFTQDMKAALGNAENNSLAESQSASLAQTVSNAVQQADTSSYSDSQTQSDMIKVKKSASELEKASQSYQEASTWGSSLSTQNVMDGKTLAGQVDRDGGFSDLYQWLDQNSDSSTAKAFEQRAETLRQVGYGDENDSRQVAALETMLRSGDTEAQQLAQGAIASATGYSLPDPSAAHNNAGLGSDLDDVPLEDKLALNAMELNGVQGPPSADIPGTPEGLFDGASADARGDYFGNLGSEKGAAAAEAAIARQAENPRSHTSAFGLMGMGDTGGDLLSQAQMAANGAYEGGSVFVQEFGAALADGNERAHQLMGDLSGMANEGMGSILGTIQDSGLFSAATLNEIGNQTAGFVGAAVAGSLETGQATLAGFSEAAMSGLHAGANYMSENYDGMRQEFFDQGQSFGLTDAQSAVFADARMHMLAENIFPGGVAGSGDALQESISGLSAGYSNQDLAGNMADVIVGQAENPRFAGGGLSSIAMHNAAAGPDLPGSFSMENMSDESQDHLREYIQEAIEGMR</sequence>
<gene>
    <name evidence="3" type="ORF">soil367_18585</name>
</gene>
<feature type="transmembrane region" description="Helical" evidence="1">
    <location>
        <begin position="30"/>
        <end position="51"/>
    </location>
</feature>
<dbReference type="KEGG" id="hmi:soil367_18585"/>
<dbReference type="Pfam" id="PF07916">
    <property type="entry name" value="TraG_N"/>
    <property type="match status" value="1"/>
</dbReference>
<protein>
    <submittedName>
        <fullName evidence="3">Conjugal transfer protein TraG</fullName>
    </submittedName>
</protein>
<dbReference type="AlphaFoldDB" id="A0A4P7XLM9"/>
<feature type="transmembrane region" description="Helical" evidence="1">
    <location>
        <begin position="436"/>
        <end position="456"/>
    </location>
</feature>
<feature type="transmembrane region" description="Helical" evidence="1">
    <location>
        <begin position="375"/>
        <end position="396"/>
    </location>
</feature>
<evidence type="ECO:0000313" key="3">
    <source>
        <dbReference type="EMBL" id="QCF28081.1"/>
    </source>
</evidence>
<accession>A0A4P7XLM9</accession>
<dbReference type="Proteomes" id="UP000298049">
    <property type="component" value="Plasmid psoil36-7"/>
</dbReference>
<reference evidence="3 4" key="1">
    <citation type="submission" date="2018-07" db="EMBL/GenBank/DDBJ databases">
        <title>Marsedoiliclastica nanhaica gen. nov. sp. nov., a novel marine hydrocarbonoclastic bacterium isolated from an in-situ enriched hydrocarbon-degrading consortium in deep-sea sediment.</title>
        <authorList>
            <person name="Dong C."/>
            <person name="Ma T."/>
            <person name="Liu R."/>
            <person name="Shao Z."/>
        </authorList>
    </citation>
    <scope>NUCLEOTIDE SEQUENCE [LARGE SCALE GENOMIC DNA]</scope>
    <source>
        <strain evidence="4">soil36-7</strain>
        <plasmid evidence="3 4">psoil36-7</plasmid>
    </source>
</reference>